<organism evidence="2 3">
    <name type="scientific">Plakobranchus ocellatus</name>
    <dbReference type="NCBI Taxonomy" id="259542"/>
    <lineage>
        <taxon>Eukaryota</taxon>
        <taxon>Metazoa</taxon>
        <taxon>Spiralia</taxon>
        <taxon>Lophotrochozoa</taxon>
        <taxon>Mollusca</taxon>
        <taxon>Gastropoda</taxon>
        <taxon>Heterobranchia</taxon>
        <taxon>Euthyneura</taxon>
        <taxon>Panpulmonata</taxon>
        <taxon>Sacoglossa</taxon>
        <taxon>Placobranchoidea</taxon>
        <taxon>Plakobranchidae</taxon>
        <taxon>Plakobranchus</taxon>
    </lineage>
</organism>
<feature type="region of interest" description="Disordered" evidence="1">
    <location>
        <begin position="64"/>
        <end position="89"/>
    </location>
</feature>
<dbReference type="AlphaFoldDB" id="A0AAV3ZLI5"/>
<keyword evidence="3" id="KW-1185">Reference proteome</keyword>
<reference evidence="2 3" key="1">
    <citation type="journal article" date="2021" name="Elife">
        <title>Chloroplast acquisition without the gene transfer in kleptoplastic sea slugs, Plakobranchus ocellatus.</title>
        <authorList>
            <person name="Maeda T."/>
            <person name="Takahashi S."/>
            <person name="Yoshida T."/>
            <person name="Shimamura S."/>
            <person name="Takaki Y."/>
            <person name="Nagai Y."/>
            <person name="Toyoda A."/>
            <person name="Suzuki Y."/>
            <person name="Arimoto A."/>
            <person name="Ishii H."/>
            <person name="Satoh N."/>
            <person name="Nishiyama T."/>
            <person name="Hasebe M."/>
            <person name="Maruyama T."/>
            <person name="Minagawa J."/>
            <person name="Obokata J."/>
            <person name="Shigenobu S."/>
        </authorList>
    </citation>
    <scope>NUCLEOTIDE SEQUENCE [LARGE SCALE GENOMIC DNA]</scope>
</reference>
<evidence type="ECO:0000256" key="1">
    <source>
        <dbReference type="SAM" id="MobiDB-lite"/>
    </source>
</evidence>
<name>A0AAV3ZLI5_9GAST</name>
<protein>
    <submittedName>
        <fullName evidence="2">Uncharacterized protein</fullName>
    </submittedName>
</protein>
<dbReference type="Proteomes" id="UP000735302">
    <property type="component" value="Unassembled WGS sequence"/>
</dbReference>
<proteinExistence type="predicted"/>
<comment type="caution">
    <text evidence="2">The sequence shown here is derived from an EMBL/GenBank/DDBJ whole genome shotgun (WGS) entry which is preliminary data.</text>
</comment>
<gene>
    <name evidence="2" type="ORF">PoB_002249000</name>
</gene>
<evidence type="ECO:0000313" key="2">
    <source>
        <dbReference type="EMBL" id="GFN95984.1"/>
    </source>
</evidence>
<accession>A0AAV3ZLI5</accession>
<dbReference type="EMBL" id="BLXT01002595">
    <property type="protein sequence ID" value="GFN95984.1"/>
    <property type="molecule type" value="Genomic_DNA"/>
</dbReference>
<sequence length="89" mass="10284">MLEQRARVTQQEGLSGHVPGTKEALRVCANTIAQCFISYVDFFIDTSYLHAGLHLFTDCTALLQEEEDEESEEEEEKEKEEEEKEDKEE</sequence>
<evidence type="ECO:0000313" key="3">
    <source>
        <dbReference type="Proteomes" id="UP000735302"/>
    </source>
</evidence>